<evidence type="ECO:0000256" key="4">
    <source>
        <dbReference type="ARBA" id="ARBA00023098"/>
    </source>
</evidence>
<evidence type="ECO:0000313" key="8">
    <source>
        <dbReference type="Proteomes" id="UP001396334"/>
    </source>
</evidence>
<evidence type="ECO:0000256" key="1">
    <source>
        <dbReference type="ARBA" id="ARBA00010701"/>
    </source>
</evidence>
<comment type="caution">
    <text evidence="7">The sequence shown here is derived from an EMBL/GenBank/DDBJ whole genome shotgun (WGS) entry which is preliminary data.</text>
</comment>
<dbReference type="Pfam" id="PF01764">
    <property type="entry name" value="Lipase_3"/>
    <property type="match status" value="1"/>
</dbReference>
<keyword evidence="8" id="KW-1185">Reference proteome</keyword>
<keyword evidence="2 5" id="KW-0378">Hydrolase</keyword>
<accession>A0ABR2QK01</accession>
<comment type="function">
    <text evidence="5">Acylhydrolase that catalyzes the hydrolysis of phospholipids at the sn-1 position.</text>
</comment>
<dbReference type="EC" id="3.1.1.-" evidence="5"/>
<evidence type="ECO:0000313" key="7">
    <source>
        <dbReference type="EMBL" id="KAK9000817.1"/>
    </source>
</evidence>
<dbReference type="PANTHER" id="PTHR31828:SF20">
    <property type="entry name" value="PHOSPHOLIPASE A1"/>
    <property type="match status" value="1"/>
</dbReference>
<keyword evidence="3 5" id="KW-0442">Lipid degradation</keyword>
<evidence type="ECO:0000256" key="3">
    <source>
        <dbReference type="ARBA" id="ARBA00022963"/>
    </source>
</evidence>
<evidence type="ECO:0000259" key="6">
    <source>
        <dbReference type="Pfam" id="PF01764"/>
    </source>
</evidence>
<dbReference type="Proteomes" id="UP001396334">
    <property type="component" value="Unassembled WGS sequence"/>
</dbReference>
<feature type="domain" description="Fungal lipase-type" evidence="6">
    <location>
        <begin position="2"/>
        <end position="45"/>
    </location>
</feature>
<dbReference type="InterPro" id="IPR033556">
    <property type="entry name" value="PLA"/>
</dbReference>
<proteinExistence type="inferred from homology"/>
<protein>
    <recommendedName>
        <fullName evidence="5">Phospholipase A1</fullName>
        <ecNumber evidence="5">3.1.1.-</ecNumber>
    </recommendedName>
</protein>
<dbReference type="SUPFAM" id="SSF53474">
    <property type="entry name" value="alpha/beta-Hydrolases"/>
    <property type="match status" value="1"/>
</dbReference>
<gene>
    <name evidence="7" type="ORF">V6N11_081301</name>
</gene>
<organism evidence="7 8">
    <name type="scientific">Hibiscus sabdariffa</name>
    <name type="common">roselle</name>
    <dbReference type="NCBI Taxonomy" id="183260"/>
    <lineage>
        <taxon>Eukaryota</taxon>
        <taxon>Viridiplantae</taxon>
        <taxon>Streptophyta</taxon>
        <taxon>Embryophyta</taxon>
        <taxon>Tracheophyta</taxon>
        <taxon>Spermatophyta</taxon>
        <taxon>Magnoliopsida</taxon>
        <taxon>eudicotyledons</taxon>
        <taxon>Gunneridae</taxon>
        <taxon>Pentapetalae</taxon>
        <taxon>rosids</taxon>
        <taxon>malvids</taxon>
        <taxon>Malvales</taxon>
        <taxon>Malvaceae</taxon>
        <taxon>Malvoideae</taxon>
        <taxon>Hibiscus</taxon>
    </lineage>
</organism>
<dbReference type="InterPro" id="IPR002921">
    <property type="entry name" value="Fungal_lipase-type"/>
</dbReference>
<sequence length="162" mass="18292">MVTAFAYASPRVGNDGLKQLFSSFQDRLHLLRIINANDVVSLLPFGIFIWPYTHLGQELKINSSKSEFLKSELKQALPVEVSETERGGTIDLSAHNLDLHMHAIALDQTGFGLEVDHDVALVNKHVDGLKDEYNIPPRWWDKGNHSNMVQMDNGHWKFVQSA</sequence>
<dbReference type="PANTHER" id="PTHR31828">
    <property type="entry name" value="PHOSPHOLIPASE A1-IIGAMMA"/>
    <property type="match status" value="1"/>
</dbReference>
<comment type="similarity">
    <text evidence="1 5">Belongs to the AB hydrolase superfamily. Lipase family.</text>
</comment>
<reference evidence="7 8" key="1">
    <citation type="journal article" date="2024" name="G3 (Bethesda)">
        <title>Genome assembly of Hibiscus sabdariffa L. provides insights into metabolisms of medicinal natural products.</title>
        <authorList>
            <person name="Kim T."/>
        </authorList>
    </citation>
    <scope>NUCLEOTIDE SEQUENCE [LARGE SCALE GENOMIC DNA]</scope>
    <source>
        <strain evidence="7">TK-2024</strain>
        <tissue evidence="7">Old leaves</tissue>
    </source>
</reference>
<dbReference type="Gene3D" id="3.40.50.1820">
    <property type="entry name" value="alpha/beta hydrolase"/>
    <property type="match status" value="1"/>
</dbReference>
<name>A0ABR2QK01_9ROSI</name>
<dbReference type="EMBL" id="JBBPBN010000037">
    <property type="protein sequence ID" value="KAK9000817.1"/>
    <property type="molecule type" value="Genomic_DNA"/>
</dbReference>
<dbReference type="InterPro" id="IPR029058">
    <property type="entry name" value="AB_hydrolase_fold"/>
</dbReference>
<evidence type="ECO:0000256" key="2">
    <source>
        <dbReference type="ARBA" id="ARBA00022801"/>
    </source>
</evidence>
<keyword evidence="4 5" id="KW-0443">Lipid metabolism</keyword>
<evidence type="ECO:0000256" key="5">
    <source>
        <dbReference type="RuleBase" id="RU367093"/>
    </source>
</evidence>